<dbReference type="PROSITE" id="PS51900">
    <property type="entry name" value="CB"/>
    <property type="match status" value="1"/>
</dbReference>
<evidence type="ECO:0000313" key="7">
    <source>
        <dbReference type="EMBL" id="KKR03173.1"/>
    </source>
</evidence>
<organism evidence="7 8">
    <name type="scientific">Candidatus Uhrbacteria bacterium GW2011_GWF2_39_13</name>
    <dbReference type="NCBI Taxonomy" id="1618995"/>
    <lineage>
        <taxon>Bacteria</taxon>
        <taxon>Candidatus Uhriibacteriota</taxon>
    </lineage>
</organism>
<proteinExistence type="predicted"/>
<dbReference type="GO" id="GO:0015074">
    <property type="term" value="P:DNA integration"/>
    <property type="evidence" value="ECO:0007669"/>
    <property type="project" value="UniProtKB-KW"/>
</dbReference>
<dbReference type="InterPro" id="IPR013762">
    <property type="entry name" value="Integrase-like_cat_sf"/>
</dbReference>
<evidence type="ECO:0000256" key="1">
    <source>
        <dbReference type="ARBA" id="ARBA00022908"/>
    </source>
</evidence>
<feature type="domain" description="Tyr recombinase" evidence="5">
    <location>
        <begin position="123"/>
        <end position="310"/>
    </location>
</feature>
<dbReference type="Gene3D" id="1.10.443.10">
    <property type="entry name" value="Intergrase catalytic core"/>
    <property type="match status" value="1"/>
</dbReference>
<dbReference type="SUPFAM" id="SSF56349">
    <property type="entry name" value="DNA breaking-rejoining enzymes"/>
    <property type="match status" value="1"/>
</dbReference>
<comment type="caution">
    <text evidence="7">The sequence shown here is derived from an EMBL/GenBank/DDBJ whole genome shotgun (WGS) entry which is preliminary data.</text>
</comment>
<dbReference type="GO" id="GO:0003677">
    <property type="term" value="F:DNA binding"/>
    <property type="evidence" value="ECO:0007669"/>
    <property type="project" value="UniProtKB-UniRule"/>
</dbReference>
<dbReference type="InterPro" id="IPR010998">
    <property type="entry name" value="Integrase_recombinase_N"/>
</dbReference>
<name>A0A0G0MJ77_9BACT</name>
<keyword evidence="3" id="KW-0233">DNA recombination</keyword>
<dbReference type="Gene3D" id="1.10.150.130">
    <property type="match status" value="1"/>
</dbReference>
<gene>
    <name evidence="7" type="ORF">UT30_C0037G0004</name>
</gene>
<dbReference type="InterPro" id="IPR050090">
    <property type="entry name" value="Tyrosine_recombinase_XerCD"/>
</dbReference>
<evidence type="ECO:0000256" key="4">
    <source>
        <dbReference type="PROSITE-ProRule" id="PRU01248"/>
    </source>
</evidence>
<evidence type="ECO:0000259" key="5">
    <source>
        <dbReference type="PROSITE" id="PS51898"/>
    </source>
</evidence>
<dbReference type="AlphaFoldDB" id="A0A0G0MJ77"/>
<dbReference type="GO" id="GO:0006310">
    <property type="term" value="P:DNA recombination"/>
    <property type="evidence" value="ECO:0007669"/>
    <property type="project" value="UniProtKB-KW"/>
</dbReference>
<sequence>MKTNYYISTYIRAFFEDYLICRRNLSNCTIQSYRDGIKLCVQYAARVTKKPVAQLRVTDLDDNLIVDFLKYLEDSRDNSIQSRNHRLGILCRFFKYISIKEPLLSEYCRKILDIPLKKGGVIPEVTYLEKDEIESMFDVIDTKTALGRRDYAILLFMYNTGARVQETADTRLAWIFFNKPYKVEILGKGRKLRTCPLWPSTVEILQKLIRERGQTSEADGHLFTNRLGQPLSRFGIGNIIVKYSQKASENVLSLKKKTVTPHTIRHTTAMHLLQSGVDINVIRSWLGHANLITTHRYVEIDLGMKQKALEACKPNIKTSHKPHYMNPDILDWLESL</sequence>
<feature type="domain" description="Core-binding (CB)" evidence="6">
    <location>
        <begin position="5"/>
        <end position="98"/>
    </location>
</feature>
<dbReference type="PANTHER" id="PTHR30349:SF81">
    <property type="entry name" value="TYROSINE RECOMBINASE XERC"/>
    <property type="match status" value="1"/>
</dbReference>
<dbReference type="InterPro" id="IPR011010">
    <property type="entry name" value="DNA_brk_join_enz"/>
</dbReference>
<keyword evidence="2 4" id="KW-0238">DNA-binding</keyword>
<reference evidence="7 8" key="1">
    <citation type="journal article" date="2015" name="Nature">
        <title>rRNA introns, odd ribosomes, and small enigmatic genomes across a large radiation of phyla.</title>
        <authorList>
            <person name="Brown C.T."/>
            <person name="Hug L.A."/>
            <person name="Thomas B.C."/>
            <person name="Sharon I."/>
            <person name="Castelle C.J."/>
            <person name="Singh A."/>
            <person name="Wilkins M.J."/>
            <person name="Williams K.H."/>
            <person name="Banfield J.F."/>
        </authorList>
    </citation>
    <scope>NUCLEOTIDE SEQUENCE [LARGE SCALE GENOMIC DNA]</scope>
</reference>
<dbReference type="Pfam" id="PF02899">
    <property type="entry name" value="Phage_int_SAM_1"/>
    <property type="match status" value="1"/>
</dbReference>
<dbReference type="PATRIC" id="fig|1618995.3.peg.1053"/>
<dbReference type="Proteomes" id="UP000033935">
    <property type="component" value="Unassembled WGS sequence"/>
</dbReference>
<dbReference type="InterPro" id="IPR044068">
    <property type="entry name" value="CB"/>
</dbReference>
<evidence type="ECO:0000259" key="6">
    <source>
        <dbReference type="PROSITE" id="PS51900"/>
    </source>
</evidence>
<dbReference type="Pfam" id="PF00589">
    <property type="entry name" value="Phage_integrase"/>
    <property type="match status" value="1"/>
</dbReference>
<dbReference type="InterPro" id="IPR002104">
    <property type="entry name" value="Integrase_catalytic"/>
</dbReference>
<evidence type="ECO:0000256" key="2">
    <source>
        <dbReference type="ARBA" id="ARBA00023125"/>
    </source>
</evidence>
<dbReference type="InterPro" id="IPR004107">
    <property type="entry name" value="Integrase_SAM-like_N"/>
</dbReference>
<dbReference type="EMBL" id="LBWG01000037">
    <property type="protein sequence ID" value="KKR03173.1"/>
    <property type="molecule type" value="Genomic_DNA"/>
</dbReference>
<accession>A0A0G0MJ77</accession>
<protein>
    <submittedName>
        <fullName evidence="7">Phage integrase</fullName>
    </submittedName>
</protein>
<evidence type="ECO:0000256" key="3">
    <source>
        <dbReference type="ARBA" id="ARBA00023172"/>
    </source>
</evidence>
<keyword evidence="1" id="KW-0229">DNA integration</keyword>
<dbReference type="PROSITE" id="PS51898">
    <property type="entry name" value="TYR_RECOMBINASE"/>
    <property type="match status" value="1"/>
</dbReference>
<evidence type="ECO:0000313" key="8">
    <source>
        <dbReference type="Proteomes" id="UP000033935"/>
    </source>
</evidence>
<dbReference type="PANTHER" id="PTHR30349">
    <property type="entry name" value="PHAGE INTEGRASE-RELATED"/>
    <property type="match status" value="1"/>
</dbReference>